<accession>A0A6P8B0M3</accession>
<gene>
    <name evidence="3" type="ORF">PgNI_07123</name>
</gene>
<dbReference type="GeneID" id="41962049"/>
<sequence>MTTPASSSEKQPRCRVRDAVPGIHLGFWPPGPKNSLTDVPGVLVHTETIRSADGRVNTGATTILPRKNWFQDACHAGIFRFNGSGEMTGSHWLEETGLLACPIVITNSFSVGDAYRGVLDYAVEHNRAHKTSWFMLPVVAETFDGYMNDLYQFAVKPEHIVQSIKNASSDPVPEGNVGGGTGMLCQGFKGGTGSSSRLVPGVKLSASSNGRTEETSWTVAALVQSNYGKIHHLHFAGVPVGRIMMEQRKADEAAAAADEAYSKTKDDKDGSIIVIIATDAPLNPLQCQRLAKRATAGLARVGGYGHNLSGDIFLAFSTGTSVVVQTEGGQPAQEIPGSSIDDNTINALFEAAADATQEAIYNALCMAETMTGFEGHRVEAIDLEKLREIMDKHMVR</sequence>
<dbReference type="PANTHER" id="PTHR36512">
    <property type="entry name" value="D-AMINOPEPTIDASE"/>
    <property type="match status" value="1"/>
</dbReference>
<keyword evidence="2" id="KW-1185">Reference proteome</keyword>
<reference evidence="3" key="2">
    <citation type="submission" date="2019-10" db="EMBL/GenBank/DDBJ databases">
        <authorList>
            <consortium name="NCBI Genome Project"/>
        </authorList>
    </citation>
    <scope>NUCLEOTIDE SEQUENCE</scope>
    <source>
        <strain evidence="3">NI907</strain>
    </source>
</reference>
<evidence type="ECO:0008006" key="4">
    <source>
        <dbReference type="Google" id="ProtNLM"/>
    </source>
</evidence>
<dbReference type="CDD" id="cd02253">
    <property type="entry name" value="DmpA"/>
    <property type="match status" value="1"/>
</dbReference>
<dbReference type="RefSeq" id="XP_030980781.1">
    <property type="nucleotide sequence ID" value="XM_031127140.1"/>
</dbReference>
<dbReference type="Pfam" id="PF03576">
    <property type="entry name" value="Peptidase_S58"/>
    <property type="match status" value="1"/>
</dbReference>
<evidence type="ECO:0000313" key="2">
    <source>
        <dbReference type="Proteomes" id="UP000515153"/>
    </source>
</evidence>
<dbReference type="PANTHER" id="PTHR36512:SF3">
    <property type="entry name" value="BLR5678 PROTEIN"/>
    <property type="match status" value="1"/>
</dbReference>
<dbReference type="SUPFAM" id="SSF56266">
    <property type="entry name" value="DmpA/ArgJ-like"/>
    <property type="match status" value="1"/>
</dbReference>
<dbReference type="AlphaFoldDB" id="A0A6P8B0M3"/>
<organism evidence="2 3">
    <name type="scientific">Pyricularia grisea</name>
    <name type="common">Crabgrass-specific blast fungus</name>
    <name type="synonym">Magnaporthe grisea</name>
    <dbReference type="NCBI Taxonomy" id="148305"/>
    <lineage>
        <taxon>Eukaryota</taxon>
        <taxon>Fungi</taxon>
        <taxon>Dikarya</taxon>
        <taxon>Ascomycota</taxon>
        <taxon>Pezizomycotina</taxon>
        <taxon>Sordariomycetes</taxon>
        <taxon>Sordariomycetidae</taxon>
        <taxon>Magnaporthales</taxon>
        <taxon>Pyriculariaceae</taxon>
        <taxon>Pyricularia</taxon>
    </lineage>
</organism>
<dbReference type="GO" id="GO:0004177">
    <property type="term" value="F:aminopeptidase activity"/>
    <property type="evidence" value="ECO:0007669"/>
    <property type="project" value="TreeGrafter"/>
</dbReference>
<reference evidence="3" key="3">
    <citation type="submission" date="2025-08" db="UniProtKB">
        <authorList>
            <consortium name="RefSeq"/>
        </authorList>
    </citation>
    <scope>IDENTIFICATION</scope>
    <source>
        <strain evidence="3">NI907</strain>
    </source>
</reference>
<evidence type="ECO:0000256" key="1">
    <source>
        <dbReference type="ARBA" id="ARBA00007068"/>
    </source>
</evidence>
<comment type="similarity">
    <text evidence="1">Belongs to the peptidase S58 family.</text>
</comment>
<name>A0A6P8B0M3_PYRGI</name>
<dbReference type="Proteomes" id="UP000515153">
    <property type="component" value="Unplaced"/>
</dbReference>
<dbReference type="InterPro" id="IPR005321">
    <property type="entry name" value="Peptidase_S58_DmpA"/>
</dbReference>
<reference evidence="3" key="1">
    <citation type="journal article" date="2019" name="Mol. Biol. Evol.">
        <title>Blast fungal genomes show frequent chromosomal changes, gene gains and losses, and effector gene turnover.</title>
        <authorList>
            <person name="Gomez Luciano L.B."/>
            <person name="Jason Tsai I."/>
            <person name="Chuma I."/>
            <person name="Tosa Y."/>
            <person name="Chen Y.H."/>
            <person name="Li J.Y."/>
            <person name="Li M.Y."/>
            <person name="Jade Lu M.Y."/>
            <person name="Nakayashiki H."/>
            <person name="Li W.H."/>
        </authorList>
    </citation>
    <scope>NUCLEOTIDE SEQUENCE</scope>
    <source>
        <strain evidence="3">NI907</strain>
    </source>
</reference>
<dbReference type="KEGG" id="pgri:PgNI_07123"/>
<dbReference type="FunFam" id="3.60.70.12:FF:000004">
    <property type="entry name" value="Beta-peptidyl aminopeptidase BapA"/>
    <property type="match status" value="1"/>
</dbReference>
<dbReference type="Gene3D" id="3.60.70.12">
    <property type="entry name" value="L-amino peptidase D-ALA esterase/amidase"/>
    <property type="match status" value="1"/>
</dbReference>
<protein>
    <recommendedName>
        <fullName evidence="4">Peptidase family T4 protein</fullName>
    </recommendedName>
</protein>
<evidence type="ECO:0000313" key="3">
    <source>
        <dbReference type="RefSeq" id="XP_030980781.1"/>
    </source>
</evidence>
<dbReference type="InterPro" id="IPR016117">
    <property type="entry name" value="ArgJ-like_dom_sf"/>
</dbReference>
<proteinExistence type="inferred from homology"/>